<evidence type="ECO:0000313" key="16">
    <source>
        <dbReference type="Proteomes" id="UP001387364"/>
    </source>
</evidence>
<keyword evidence="7 11" id="KW-0692">RNA repair</keyword>
<dbReference type="HAMAP" id="MF_01263">
    <property type="entry name" value="CCA_bact_type3"/>
    <property type="match status" value="1"/>
</dbReference>
<dbReference type="Gene3D" id="1.10.246.80">
    <property type="match status" value="1"/>
</dbReference>
<feature type="domain" description="CCA-adding enzyme C-terminal" evidence="14">
    <location>
        <begin position="248"/>
        <end position="391"/>
    </location>
</feature>
<feature type="binding site" evidence="11">
    <location>
        <position position="32"/>
    </location>
    <ligand>
        <name>CTP</name>
        <dbReference type="ChEBI" id="CHEBI:37563"/>
    </ligand>
</feature>
<proteinExistence type="inferred from homology"/>
<dbReference type="Proteomes" id="UP001387364">
    <property type="component" value="Chromosome"/>
</dbReference>
<feature type="domain" description="tRNA nucleotidyltransferase/poly(A) polymerase RNA and SrmB- binding" evidence="13">
    <location>
        <begin position="171"/>
        <end position="229"/>
    </location>
</feature>
<evidence type="ECO:0000259" key="14">
    <source>
        <dbReference type="Pfam" id="PF13735"/>
    </source>
</evidence>
<dbReference type="InterPro" id="IPR002646">
    <property type="entry name" value="PolA_pol_head_dom"/>
</dbReference>
<name>A0ABZ2N270_9BACI</name>
<dbReference type="InterPro" id="IPR032810">
    <property type="entry name" value="CCA-adding_enz_C"/>
</dbReference>
<dbReference type="EMBL" id="CP147404">
    <property type="protein sequence ID" value="WXB91793.1"/>
    <property type="molecule type" value="Genomic_DNA"/>
</dbReference>
<feature type="binding site" evidence="11">
    <location>
        <position position="165"/>
    </location>
    <ligand>
        <name>CTP</name>
        <dbReference type="ChEBI" id="CHEBI:37563"/>
    </ligand>
</feature>
<dbReference type="PANTHER" id="PTHR46173">
    <property type="entry name" value="CCA TRNA NUCLEOTIDYLTRANSFERASE 1, MITOCHONDRIAL"/>
    <property type="match status" value="1"/>
</dbReference>
<feature type="binding site" evidence="11">
    <location>
        <position position="162"/>
    </location>
    <ligand>
        <name>ATP</name>
        <dbReference type="ChEBI" id="CHEBI:30616"/>
    </ligand>
</feature>
<evidence type="ECO:0000256" key="5">
    <source>
        <dbReference type="ARBA" id="ARBA00022723"/>
    </source>
</evidence>
<sequence length="397" mass="45333">MKNEDVFLQSAPLLEKLEQAGFEAYYVGGAVRDYLLQRPIGDVDIATSARPEEVKSVFPKTVDVGIEHGTVLVIWKGDGYEMTTFRTESDYKDYRHPETVSFVRSLTEDLQRRDFTMNAIAMDRSGRIIDPFNGQQALANKEIQTVGEASERFSEDALRMMRAARFVSQLGFRLHPHTTAALKKHASLLQHIAVERKLNEMEKLFAGANKNKGMEVLMKAGLHTYLPGLIDQEAAIEKLLSFSFDHLSSNQMWLLLLRLLNHPSPKAFLSEWRMPAQKIKYVTRALQLLDKRDTQPWSAVFLYEAGMESAIDVEIVHSLLYGREAEVEELTERYAQLAIKSLHELAVSGKDLLVWKQEKGGPWMKQYLAEIECAVVERKVENSKEKIKEWLESCNLL</sequence>
<feature type="binding site" evidence="11">
    <location>
        <position position="162"/>
    </location>
    <ligand>
        <name>CTP</name>
        <dbReference type="ChEBI" id="CHEBI:37563"/>
    </ligand>
</feature>
<evidence type="ECO:0000313" key="15">
    <source>
        <dbReference type="EMBL" id="WXB91793.1"/>
    </source>
</evidence>
<evidence type="ECO:0000256" key="1">
    <source>
        <dbReference type="ARBA" id="ARBA00001946"/>
    </source>
</evidence>
<feature type="binding site" evidence="11">
    <location>
        <position position="156"/>
    </location>
    <ligand>
        <name>CTP</name>
        <dbReference type="ChEBI" id="CHEBI:37563"/>
    </ligand>
</feature>
<keyword evidence="16" id="KW-1185">Reference proteome</keyword>
<feature type="binding site" evidence="11">
    <location>
        <position position="29"/>
    </location>
    <ligand>
        <name>ATP</name>
        <dbReference type="ChEBI" id="CHEBI:30616"/>
    </ligand>
</feature>
<gene>
    <name evidence="11" type="primary">cca</name>
    <name evidence="15" type="ORF">WDJ61_10995</name>
</gene>
<comment type="catalytic activity">
    <reaction evidence="11">
        <text>a tRNA precursor + 2 CTP + ATP = a tRNA with a 3' CCA end + 3 diphosphate</text>
        <dbReference type="Rhea" id="RHEA:14433"/>
        <dbReference type="Rhea" id="RHEA-COMP:10465"/>
        <dbReference type="Rhea" id="RHEA-COMP:10468"/>
        <dbReference type="ChEBI" id="CHEBI:30616"/>
        <dbReference type="ChEBI" id="CHEBI:33019"/>
        <dbReference type="ChEBI" id="CHEBI:37563"/>
        <dbReference type="ChEBI" id="CHEBI:74896"/>
        <dbReference type="ChEBI" id="CHEBI:83071"/>
        <dbReference type="EC" id="2.7.7.72"/>
    </reaction>
</comment>
<evidence type="ECO:0000256" key="9">
    <source>
        <dbReference type="ARBA" id="ARBA00022842"/>
    </source>
</evidence>
<feature type="binding site" evidence="11">
    <location>
        <position position="159"/>
    </location>
    <ligand>
        <name>ATP</name>
        <dbReference type="ChEBI" id="CHEBI:30616"/>
    </ligand>
</feature>
<comment type="cofactor">
    <cofactor evidence="1 11">
        <name>Mg(2+)</name>
        <dbReference type="ChEBI" id="CHEBI:18420"/>
    </cofactor>
</comment>
<feature type="binding site" evidence="11">
    <location>
        <position position="42"/>
    </location>
    <ligand>
        <name>Mg(2+)</name>
        <dbReference type="ChEBI" id="CHEBI:18420"/>
    </ligand>
</feature>
<keyword evidence="9 11" id="KW-0460">Magnesium</keyword>
<dbReference type="Pfam" id="PF01743">
    <property type="entry name" value="PolyA_pol"/>
    <property type="match status" value="1"/>
</dbReference>
<comment type="subunit">
    <text evidence="11">Homodimer.</text>
</comment>
<dbReference type="InterPro" id="IPR032828">
    <property type="entry name" value="PolyA_RNA-bd"/>
</dbReference>
<feature type="binding site" evidence="11">
    <location>
        <position position="159"/>
    </location>
    <ligand>
        <name>CTP</name>
        <dbReference type="ChEBI" id="CHEBI:37563"/>
    </ligand>
</feature>
<keyword evidence="2 11" id="KW-0808">Transferase</keyword>
<dbReference type="Gene3D" id="1.20.58.560">
    <property type="match status" value="1"/>
</dbReference>
<dbReference type="RefSeq" id="WP_338749636.1">
    <property type="nucleotide sequence ID" value="NZ_CP147404.1"/>
</dbReference>
<evidence type="ECO:0000259" key="13">
    <source>
        <dbReference type="Pfam" id="PF12627"/>
    </source>
</evidence>
<dbReference type="Gene3D" id="3.30.460.10">
    <property type="entry name" value="Beta Polymerase, domain 2"/>
    <property type="match status" value="1"/>
</dbReference>
<evidence type="ECO:0000256" key="4">
    <source>
        <dbReference type="ARBA" id="ARBA00022695"/>
    </source>
</evidence>
<feature type="domain" description="Poly A polymerase head" evidence="12">
    <location>
        <begin position="24"/>
        <end position="143"/>
    </location>
</feature>
<keyword evidence="5 11" id="KW-0479">Metal-binding</keyword>
<feature type="binding site" evidence="11">
    <location>
        <position position="113"/>
    </location>
    <ligand>
        <name>CTP</name>
        <dbReference type="ChEBI" id="CHEBI:37563"/>
    </ligand>
</feature>
<keyword evidence="10 11" id="KW-0694">RNA-binding</keyword>
<organism evidence="15 16">
    <name type="scientific">Bacillus kandeliae</name>
    <dbReference type="NCBI Taxonomy" id="3129297"/>
    <lineage>
        <taxon>Bacteria</taxon>
        <taxon>Bacillati</taxon>
        <taxon>Bacillota</taxon>
        <taxon>Bacilli</taxon>
        <taxon>Bacillales</taxon>
        <taxon>Bacillaceae</taxon>
        <taxon>Bacillus</taxon>
    </lineage>
</organism>
<dbReference type="Gene3D" id="1.10.110.30">
    <property type="match status" value="1"/>
</dbReference>
<dbReference type="PANTHER" id="PTHR46173:SF1">
    <property type="entry name" value="CCA TRNA NUCLEOTIDYLTRANSFERASE 1, MITOCHONDRIAL"/>
    <property type="match status" value="1"/>
</dbReference>
<protein>
    <recommendedName>
        <fullName evidence="11">CCA-adding enzyme</fullName>
        <ecNumber evidence="11">2.7.7.72</ecNumber>
    </recommendedName>
    <alternativeName>
        <fullName evidence="11">CCA tRNA nucleotidyltransferase</fullName>
    </alternativeName>
    <alternativeName>
        <fullName evidence="11">tRNA CCA-pyrophosphorylase</fullName>
    </alternativeName>
    <alternativeName>
        <fullName evidence="11">tRNA adenylyl-/cytidylyl- transferase</fullName>
    </alternativeName>
    <alternativeName>
        <fullName evidence="11">tRNA nucleotidyltransferase</fullName>
    </alternativeName>
    <alternativeName>
        <fullName evidence="11">tRNA-NT</fullName>
    </alternativeName>
</protein>
<feature type="binding site" evidence="11">
    <location>
        <position position="44"/>
    </location>
    <ligand>
        <name>Mg(2+)</name>
        <dbReference type="ChEBI" id="CHEBI:18420"/>
    </ligand>
</feature>
<evidence type="ECO:0000256" key="2">
    <source>
        <dbReference type="ARBA" id="ARBA00022679"/>
    </source>
</evidence>
<dbReference type="Pfam" id="PF13735">
    <property type="entry name" value="tRNA_NucTran2_2"/>
    <property type="match status" value="1"/>
</dbReference>
<keyword evidence="8 11" id="KW-0067">ATP-binding</keyword>
<dbReference type="SUPFAM" id="SSF81301">
    <property type="entry name" value="Nucleotidyltransferase"/>
    <property type="match status" value="1"/>
</dbReference>
<dbReference type="Pfam" id="PF12627">
    <property type="entry name" value="PolyA_pol_RNAbd"/>
    <property type="match status" value="1"/>
</dbReference>
<keyword evidence="4 11" id="KW-0548">Nucleotidyltransferase</keyword>
<evidence type="ECO:0000259" key="12">
    <source>
        <dbReference type="Pfam" id="PF01743"/>
    </source>
</evidence>
<evidence type="ECO:0000256" key="6">
    <source>
        <dbReference type="ARBA" id="ARBA00022741"/>
    </source>
</evidence>
<dbReference type="InterPro" id="IPR043519">
    <property type="entry name" value="NT_sf"/>
</dbReference>
<reference evidence="15 16" key="1">
    <citation type="submission" date="2024-02" db="EMBL/GenBank/DDBJ databases">
        <title>Seven novel Bacillus-like species.</title>
        <authorList>
            <person name="Liu G."/>
        </authorList>
    </citation>
    <scope>NUCLEOTIDE SEQUENCE [LARGE SCALE GENOMIC DNA]</scope>
    <source>
        <strain evidence="15 16">FJAT-52991</strain>
    </source>
</reference>
<evidence type="ECO:0000256" key="3">
    <source>
        <dbReference type="ARBA" id="ARBA00022694"/>
    </source>
</evidence>
<dbReference type="CDD" id="cd05398">
    <property type="entry name" value="NT_ClassII-CCAase"/>
    <property type="match status" value="1"/>
</dbReference>
<dbReference type="EC" id="2.7.7.72" evidence="11"/>
<feature type="binding site" evidence="11">
    <location>
        <position position="165"/>
    </location>
    <ligand>
        <name>ATP</name>
        <dbReference type="ChEBI" id="CHEBI:30616"/>
    </ligand>
</feature>
<keyword evidence="6 11" id="KW-0547">Nucleotide-binding</keyword>
<feature type="binding site" evidence="11">
    <location>
        <position position="113"/>
    </location>
    <ligand>
        <name>ATP</name>
        <dbReference type="ChEBI" id="CHEBI:30616"/>
    </ligand>
</feature>
<dbReference type="InterPro" id="IPR050264">
    <property type="entry name" value="Bact_CCA-adding_enz_type3_sf"/>
</dbReference>
<evidence type="ECO:0000256" key="8">
    <source>
        <dbReference type="ARBA" id="ARBA00022840"/>
    </source>
</evidence>
<feature type="binding site" evidence="11">
    <location>
        <position position="29"/>
    </location>
    <ligand>
        <name>CTP</name>
        <dbReference type="ChEBI" id="CHEBI:37563"/>
    </ligand>
</feature>
<comment type="function">
    <text evidence="11">Catalyzes the addition and repair of the essential 3'-terminal CCA sequence in tRNAs without using a nucleic acid template. Adds these three nucleotides in the order of C, C, and A to the tRNA nucleotide-73, using CTP and ATP as substrates and producing inorganic pyrophosphate. tRNA 3'-terminal CCA addition is required both for tRNA processing and repair. Also involved in tRNA surveillance by mediating tandem CCA addition to generate a CCACCA at the 3' terminus of unstable tRNAs. While stable tRNAs receive only 3'-terminal CCA, unstable tRNAs are marked with CCACCA and rapidly degraded.</text>
</comment>
<evidence type="ECO:0000256" key="7">
    <source>
        <dbReference type="ARBA" id="ARBA00022800"/>
    </source>
</evidence>
<evidence type="ECO:0000256" key="10">
    <source>
        <dbReference type="ARBA" id="ARBA00022884"/>
    </source>
</evidence>
<dbReference type="NCBIfam" id="NF009814">
    <property type="entry name" value="PRK13299.1"/>
    <property type="match status" value="1"/>
</dbReference>
<accession>A0ABZ2N270</accession>
<comment type="miscellaneous">
    <text evidence="11">A single active site specifically recognizes both ATP and CTP and is responsible for their addition.</text>
</comment>
<keyword evidence="3 11" id="KW-0819">tRNA processing</keyword>
<dbReference type="GO" id="GO:0004810">
    <property type="term" value="F:CCA tRNA nucleotidyltransferase activity"/>
    <property type="evidence" value="ECO:0007669"/>
    <property type="project" value="UniProtKB-EC"/>
</dbReference>
<feature type="binding site" evidence="11">
    <location>
        <position position="156"/>
    </location>
    <ligand>
        <name>ATP</name>
        <dbReference type="ChEBI" id="CHEBI:30616"/>
    </ligand>
</feature>
<feature type="binding site" evidence="11">
    <location>
        <position position="32"/>
    </location>
    <ligand>
        <name>ATP</name>
        <dbReference type="ChEBI" id="CHEBI:30616"/>
    </ligand>
</feature>
<comment type="similarity">
    <text evidence="11">Belongs to the tRNA nucleotidyltransferase/poly(A) polymerase family. Bacterial CCA-adding enzyme type 3 subfamily.</text>
</comment>
<evidence type="ECO:0000256" key="11">
    <source>
        <dbReference type="HAMAP-Rule" id="MF_01263"/>
    </source>
</evidence>
<dbReference type="InterPro" id="IPR023068">
    <property type="entry name" value="CCA-adding_enz_firmicutes"/>
</dbReference>
<comment type="catalytic activity">
    <reaction evidence="11">
        <text>a tRNA with a 3' CCA end + 2 CTP + ATP = a tRNA with a 3' CCACCA end + 3 diphosphate</text>
        <dbReference type="Rhea" id="RHEA:76235"/>
        <dbReference type="Rhea" id="RHEA-COMP:10468"/>
        <dbReference type="Rhea" id="RHEA-COMP:18655"/>
        <dbReference type="ChEBI" id="CHEBI:30616"/>
        <dbReference type="ChEBI" id="CHEBI:33019"/>
        <dbReference type="ChEBI" id="CHEBI:37563"/>
        <dbReference type="ChEBI" id="CHEBI:83071"/>
        <dbReference type="ChEBI" id="CHEBI:195187"/>
    </reaction>
</comment>
<dbReference type="SUPFAM" id="SSF81891">
    <property type="entry name" value="Poly A polymerase C-terminal region-like"/>
    <property type="match status" value="1"/>
</dbReference>